<evidence type="ECO:0000256" key="1">
    <source>
        <dbReference type="SAM" id="MobiDB-lite"/>
    </source>
</evidence>
<evidence type="ECO:0000313" key="3">
    <source>
        <dbReference type="Proteomes" id="UP000054321"/>
    </source>
</evidence>
<dbReference type="AlphaFoldDB" id="A0A0C3DWA9"/>
<feature type="region of interest" description="Disordered" evidence="1">
    <location>
        <begin position="200"/>
        <end position="222"/>
    </location>
</feature>
<gene>
    <name evidence="2" type="ORF">OIDMADRAFT_49880</name>
</gene>
<accession>A0A0C3DWA9</accession>
<keyword evidence="3" id="KW-1185">Reference proteome</keyword>
<dbReference type="Proteomes" id="UP000054321">
    <property type="component" value="Unassembled WGS sequence"/>
</dbReference>
<evidence type="ECO:0000313" key="2">
    <source>
        <dbReference type="EMBL" id="KIN06393.1"/>
    </source>
</evidence>
<dbReference type="HOGENOM" id="CLU_1094573_0_0_1"/>
<sequence>MVLARPRPGRPRKGAVLGAGMGLRLNSAALEVDHAQKGCRVASRVRQNSGIRRRPGYSHFVKQHVERASDAAFPPSLLQQYRRNLLPNISAAGGTRISERAHGQVRNDVNGHVAYAKRLESRPGGKAAAWGDIFGTVGARKIAVEHTSLWPRTNSAAMAVTSLLHRRITPKMGIEFWGRRRPQNVEAKYLWGREVLMNPPRKDQGIPMSRKADPASPQSSQWKGVAPIVPLERGCALGCDTKVLARGKVLRAVL</sequence>
<reference evidence="3" key="2">
    <citation type="submission" date="2015-01" db="EMBL/GenBank/DDBJ databases">
        <title>Evolutionary Origins and Diversification of the Mycorrhizal Mutualists.</title>
        <authorList>
            <consortium name="DOE Joint Genome Institute"/>
            <consortium name="Mycorrhizal Genomics Consortium"/>
            <person name="Kohler A."/>
            <person name="Kuo A."/>
            <person name="Nagy L.G."/>
            <person name="Floudas D."/>
            <person name="Copeland A."/>
            <person name="Barry K.W."/>
            <person name="Cichocki N."/>
            <person name="Veneault-Fourrey C."/>
            <person name="LaButti K."/>
            <person name="Lindquist E.A."/>
            <person name="Lipzen A."/>
            <person name="Lundell T."/>
            <person name="Morin E."/>
            <person name="Murat C."/>
            <person name="Riley R."/>
            <person name="Ohm R."/>
            <person name="Sun H."/>
            <person name="Tunlid A."/>
            <person name="Henrissat B."/>
            <person name="Grigoriev I.V."/>
            <person name="Hibbett D.S."/>
            <person name="Martin F."/>
        </authorList>
    </citation>
    <scope>NUCLEOTIDE SEQUENCE [LARGE SCALE GENOMIC DNA]</scope>
    <source>
        <strain evidence="3">Zn</strain>
    </source>
</reference>
<reference evidence="2 3" key="1">
    <citation type="submission" date="2014-04" db="EMBL/GenBank/DDBJ databases">
        <authorList>
            <consortium name="DOE Joint Genome Institute"/>
            <person name="Kuo A."/>
            <person name="Martino E."/>
            <person name="Perotto S."/>
            <person name="Kohler A."/>
            <person name="Nagy L.G."/>
            <person name="Floudas D."/>
            <person name="Copeland A."/>
            <person name="Barry K.W."/>
            <person name="Cichocki N."/>
            <person name="Veneault-Fourrey C."/>
            <person name="LaButti K."/>
            <person name="Lindquist E.A."/>
            <person name="Lipzen A."/>
            <person name="Lundell T."/>
            <person name="Morin E."/>
            <person name="Murat C."/>
            <person name="Sun H."/>
            <person name="Tunlid A."/>
            <person name="Henrissat B."/>
            <person name="Grigoriev I.V."/>
            <person name="Hibbett D.S."/>
            <person name="Martin F."/>
            <person name="Nordberg H.P."/>
            <person name="Cantor M.N."/>
            <person name="Hua S.X."/>
        </authorList>
    </citation>
    <scope>NUCLEOTIDE SEQUENCE [LARGE SCALE GENOMIC DNA]</scope>
    <source>
        <strain evidence="2 3">Zn</strain>
    </source>
</reference>
<proteinExistence type="predicted"/>
<dbReference type="EMBL" id="KN832871">
    <property type="protein sequence ID" value="KIN06393.1"/>
    <property type="molecule type" value="Genomic_DNA"/>
</dbReference>
<name>A0A0C3DWA9_OIDMZ</name>
<organism evidence="2 3">
    <name type="scientific">Oidiodendron maius (strain Zn)</name>
    <dbReference type="NCBI Taxonomy" id="913774"/>
    <lineage>
        <taxon>Eukaryota</taxon>
        <taxon>Fungi</taxon>
        <taxon>Dikarya</taxon>
        <taxon>Ascomycota</taxon>
        <taxon>Pezizomycotina</taxon>
        <taxon>Leotiomycetes</taxon>
        <taxon>Leotiomycetes incertae sedis</taxon>
        <taxon>Myxotrichaceae</taxon>
        <taxon>Oidiodendron</taxon>
    </lineage>
</organism>
<protein>
    <submittedName>
        <fullName evidence="2">Uncharacterized protein</fullName>
    </submittedName>
</protein>
<dbReference type="InParanoid" id="A0A0C3DWA9"/>